<dbReference type="GO" id="GO:0016301">
    <property type="term" value="F:kinase activity"/>
    <property type="evidence" value="ECO:0007669"/>
    <property type="project" value="UniProtKB-KW"/>
</dbReference>
<keyword evidence="7" id="KW-0067">ATP-binding</keyword>
<evidence type="ECO:0000313" key="11">
    <source>
        <dbReference type="Proteomes" id="UP000214365"/>
    </source>
</evidence>
<evidence type="ECO:0000256" key="6">
    <source>
        <dbReference type="ARBA" id="ARBA00022777"/>
    </source>
</evidence>
<evidence type="ECO:0000256" key="7">
    <source>
        <dbReference type="ARBA" id="ARBA00022840"/>
    </source>
</evidence>
<keyword evidence="3" id="KW-0963">Cytoplasm</keyword>
<reference evidence="10 11" key="1">
    <citation type="submission" date="2015-06" db="EMBL/GenBank/DDBJ databases">
        <title>Talaromyces atroroseus IBT 11181 draft genome.</title>
        <authorList>
            <person name="Rasmussen K.B."/>
            <person name="Rasmussen S."/>
            <person name="Petersen B."/>
            <person name="Sicheritz-Ponten T."/>
            <person name="Mortensen U.H."/>
            <person name="Thrane U."/>
        </authorList>
    </citation>
    <scope>NUCLEOTIDE SEQUENCE [LARGE SCALE GENOMIC DNA]</scope>
    <source>
        <strain evidence="10 11">IBT 11181</strain>
    </source>
</reference>
<comment type="subcellular location">
    <subcellularLocation>
        <location evidence="2">Cytoplasm</location>
    </subcellularLocation>
    <subcellularLocation>
        <location evidence="1">Nucleus</location>
    </subcellularLocation>
</comment>
<keyword evidence="5" id="KW-0547">Nucleotide-binding</keyword>
<keyword evidence="6" id="KW-0418">Kinase</keyword>
<dbReference type="OrthoDB" id="347435at2759"/>
<dbReference type="AlphaFoldDB" id="A0A225AJU5"/>
<comment type="similarity">
    <text evidence="9">Belongs to the GLYK kinase family.</text>
</comment>
<dbReference type="PANTHER" id="PTHR10285">
    <property type="entry name" value="URIDINE KINASE"/>
    <property type="match status" value="1"/>
</dbReference>
<dbReference type="Proteomes" id="UP000214365">
    <property type="component" value="Unassembled WGS sequence"/>
</dbReference>
<evidence type="ECO:0000256" key="9">
    <source>
        <dbReference type="ARBA" id="ARBA00061312"/>
    </source>
</evidence>
<dbReference type="GO" id="GO:0005737">
    <property type="term" value="C:cytoplasm"/>
    <property type="evidence" value="ECO:0007669"/>
    <property type="project" value="UniProtKB-SubCell"/>
</dbReference>
<sequence length="321" mass="36716">MIAQENIDDLVGHILPYITQHADRLERQRPFLLALTGLQGSGKTTWASAIVRTLNEKHKVKTIGVSLDDFYLDHDGLARVREENPSNKLLRVRGQPGTHDTALVMEFLRSLVTTAASPQEVLIPEFDKSKFNGEGDRVPRDHWKKVTVSTTSTIDVVVLEGWCFGFQPLSESAIEEKWKEAKNGQTSLNDGNDAEFPTRTLQNHALSSYIEINRNLRTYCDMFMGPQHVDFLVHLDTHDLMNVYRWRLEQEHALHKSKNRGMSNDQVIEFIKCYMPAYELYLDALRRGFFSRLPEDAGAQKEHKRVILGRDRRIVGIVTCG</sequence>
<gene>
    <name evidence="10" type="ORF">UA08_05311</name>
</gene>
<keyword evidence="11" id="KW-1185">Reference proteome</keyword>
<dbReference type="RefSeq" id="XP_020119764.1">
    <property type="nucleotide sequence ID" value="XM_020267619.1"/>
</dbReference>
<dbReference type="FunFam" id="3.40.50.300:FF:001691">
    <property type="entry name" value="Probable ATP-dependent kinase TDA10"/>
    <property type="match status" value="1"/>
</dbReference>
<dbReference type="GeneID" id="31005067"/>
<evidence type="ECO:0000313" key="10">
    <source>
        <dbReference type="EMBL" id="OKL59643.1"/>
    </source>
</evidence>
<dbReference type="GO" id="GO:0005634">
    <property type="term" value="C:nucleus"/>
    <property type="evidence" value="ECO:0007669"/>
    <property type="project" value="UniProtKB-SubCell"/>
</dbReference>
<proteinExistence type="inferred from homology"/>
<name>A0A225AJU5_TALAT</name>
<evidence type="ECO:0000256" key="1">
    <source>
        <dbReference type="ARBA" id="ARBA00004123"/>
    </source>
</evidence>
<dbReference type="EMBL" id="LFMY01000007">
    <property type="protein sequence ID" value="OKL59643.1"/>
    <property type="molecule type" value="Genomic_DNA"/>
</dbReference>
<protein>
    <recommendedName>
        <fullName evidence="12">Phosphoribulokinase/uridine kinase domain-containing protein</fullName>
    </recommendedName>
</protein>
<keyword evidence="8" id="KW-0539">Nucleus</keyword>
<evidence type="ECO:0008006" key="12">
    <source>
        <dbReference type="Google" id="ProtNLM"/>
    </source>
</evidence>
<dbReference type="InterPro" id="IPR027417">
    <property type="entry name" value="P-loop_NTPase"/>
</dbReference>
<keyword evidence="4" id="KW-0808">Transferase</keyword>
<comment type="caution">
    <text evidence="10">The sequence shown here is derived from an EMBL/GenBank/DDBJ whole genome shotgun (WGS) entry which is preliminary data.</text>
</comment>
<evidence type="ECO:0000256" key="5">
    <source>
        <dbReference type="ARBA" id="ARBA00022741"/>
    </source>
</evidence>
<evidence type="ECO:0000256" key="4">
    <source>
        <dbReference type="ARBA" id="ARBA00022679"/>
    </source>
</evidence>
<organism evidence="10 11">
    <name type="scientific">Talaromyces atroroseus</name>
    <dbReference type="NCBI Taxonomy" id="1441469"/>
    <lineage>
        <taxon>Eukaryota</taxon>
        <taxon>Fungi</taxon>
        <taxon>Dikarya</taxon>
        <taxon>Ascomycota</taxon>
        <taxon>Pezizomycotina</taxon>
        <taxon>Eurotiomycetes</taxon>
        <taxon>Eurotiomycetidae</taxon>
        <taxon>Eurotiales</taxon>
        <taxon>Trichocomaceae</taxon>
        <taxon>Talaromyces</taxon>
        <taxon>Talaromyces sect. Trachyspermi</taxon>
    </lineage>
</organism>
<dbReference type="Gene3D" id="3.40.50.300">
    <property type="entry name" value="P-loop containing nucleotide triphosphate hydrolases"/>
    <property type="match status" value="1"/>
</dbReference>
<accession>A0A225AJU5</accession>
<dbReference type="STRING" id="1441469.A0A225AJU5"/>
<evidence type="ECO:0000256" key="2">
    <source>
        <dbReference type="ARBA" id="ARBA00004496"/>
    </source>
</evidence>
<evidence type="ECO:0000256" key="8">
    <source>
        <dbReference type="ARBA" id="ARBA00023242"/>
    </source>
</evidence>
<dbReference type="SUPFAM" id="SSF52540">
    <property type="entry name" value="P-loop containing nucleoside triphosphate hydrolases"/>
    <property type="match status" value="1"/>
</dbReference>
<dbReference type="GO" id="GO:0005524">
    <property type="term" value="F:ATP binding"/>
    <property type="evidence" value="ECO:0007669"/>
    <property type="project" value="UniProtKB-KW"/>
</dbReference>
<evidence type="ECO:0000256" key="3">
    <source>
        <dbReference type="ARBA" id="ARBA00022490"/>
    </source>
</evidence>